<name>A0A7N0U0C1_KALFE</name>
<dbReference type="OMA" id="HMNFCKN"/>
<evidence type="ECO:0000256" key="1">
    <source>
        <dbReference type="SAM" id="MobiDB-lite"/>
    </source>
</evidence>
<dbReference type="PANTHER" id="PTHR33108:SF32">
    <property type="entry name" value="DUF1677 FAMILY PROTEIN (DUF1677)"/>
    <property type="match status" value="1"/>
</dbReference>
<organism evidence="2 3">
    <name type="scientific">Kalanchoe fedtschenkoi</name>
    <name type="common">Lavender scallops</name>
    <name type="synonym">South American air plant</name>
    <dbReference type="NCBI Taxonomy" id="63787"/>
    <lineage>
        <taxon>Eukaryota</taxon>
        <taxon>Viridiplantae</taxon>
        <taxon>Streptophyta</taxon>
        <taxon>Embryophyta</taxon>
        <taxon>Tracheophyta</taxon>
        <taxon>Spermatophyta</taxon>
        <taxon>Magnoliopsida</taxon>
        <taxon>eudicotyledons</taxon>
        <taxon>Gunneridae</taxon>
        <taxon>Pentapetalae</taxon>
        <taxon>Saxifragales</taxon>
        <taxon>Crassulaceae</taxon>
        <taxon>Kalanchoe</taxon>
    </lineage>
</organism>
<keyword evidence="3" id="KW-1185">Reference proteome</keyword>
<feature type="region of interest" description="Disordered" evidence="1">
    <location>
        <begin position="1"/>
        <end position="20"/>
    </location>
</feature>
<evidence type="ECO:0000313" key="2">
    <source>
        <dbReference type="EnsemblPlants" id="Kaladp0048s0516.1.v1.1.CDS.1"/>
    </source>
</evidence>
<dbReference type="InterPro" id="IPR012876">
    <property type="entry name" value="DUF1677_pln"/>
</dbReference>
<dbReference type="Pfam" id="PF07911">
    <property type="entry name" value="DUF1677"/>
    <property type="match status" value="1"/>
</dbReference>
<sequence>MSASIVSDPMAIPPESQPKLSGVNEYETEYAECDCCGLTEECTKSYIERVRERYNGTWICGLCSEAIKDEIVRSERLISTEEAMKMHMSFCGSFKASGPPPNPATHLIAAMRQILRRSLESPRALRSLPSSPTSERVPLKSLMRSESCFLPSVDDQSDECKLGC</sequence>
<accession>A0A7N0U0C1</accession>
<evidence type="ECO:0000313" key="3">
    <source>
        <dbReference type="Proteomes" id="UP000594263"/>
    </source>
</evidence>
<dbReference type="EnsemblPlants" id="Kaladp0048s0516.1.v1.1">
    <property type="protein sequence ID" value="Kaladp0048s0516.1.v1.1.CDS.1"/>
    <property type="gene ID" value="Kaladp0048s0516.v1.1"/>
</dbReference>
<protein>
    <submittedName>
        <fullName evidence="2">Uncharacterized protein</fullName>
    </submittedName>
</protein>
<dbReference type="Proteomes" id="UP000594263">
    <property type="component" value="Unplaced"/>
</dbReference>
<dbReference type="PANTHER" id="PTHR33108">
    <property type="entry name" value="OS01G0745000 PROTEIN"/>
    <property type="match status" value="1"/>
</dbReference>
<proteinExistence type="predicted"/>
<dbReference type="Gramene" id="Kaladp0048s0516.1.v1.1">
    <property type="protein sequence ID" value="Kaladp0048s0516.1.v1.1.CDS.1"/>
    <property type="gene ID" value="Kaladp0048s0516.v1.1"/>
</dbReference>
<dbReference type="AlphaFoldDB" id="A0A7N0U0C1"/>
<reference evidence="2" key="1">
    <citation type="submission" date="2021-01" db="UniProtKB">
        <authorList>
            <consortium name="EnsemblPlants"/>
        </authorList>
    </citation>
    <scope>IDENTIFICATION</scope>
</reference>